<dbReference type="Proteomes" id="UP001385892">
    <property type="component" value="Unassembled WGS sequence"/>
</dbReference>
<keyword evidence="3" id="KW-1185">Reference proteome</keyword>
<dbReference type="PANTHER" id="PTHR43433:SF5">
    <property type="entry name" value="AB HYDROLASE-1 DOMAIN-CONTAINING PROTEIN"/>
    <property type="match status" value="1"/>
</dbReference>
<dbReference type="PANTHER" id="PTHR43433">
    <property type="entry name" value="HYDROLASE, ALPHA/BETA FOLD FAMILY PROTEIN"/>
    <property type="match status" value="1"/>
</dbReference>
<sequence length="287" mass="30729">MPLLLVMGLGGPMVAWEDEFCSALAQRGFRVIRFDNRDCGRSTRLDACGVPDIASMFGQLAAGRPVQSPYLLSHMADDAVGLLDALMIDSAQVVGVSMGGMIAQEMAIRHPRRVSTLTSIMSSTGRPGLPSASPAAMAALMTPTPIDWPGYLARHRQVWSVLCGYKYPLDPARSEAMAQRLFARDPYPAGTARQLAAVLASGNRKPALADVRISTLVIHGSDDALVPMACGIDTAEAIPDARLHILEGMGHNLPFELWPDIVDAIAEQAGQSVTQAPRTMNQQALQD</sequence>
<evidence type="ECO:0000259" key="1">
    <source>
        <dbReference type="Pfam" id="PF00561"/>
    </source>
</evidence>
<keyword evidence="2" id="KW-0378">Hydrolase</keyword>
<dbReference type="Gene3D" id="3.40.50.1820">
    <property type="entry name" value="alpha/beta hydrolase"/>
    <property type="match status" value="1"/>
</dbReference>
<dbReference type="InterPro" id="IPR050471">
    <property type="entry name" value="AB_hydrolase"/>
</dbReference>
<feature type="domain" description="AB hydrolase-1" evidence="1">
    <location>
        <begin position="2"/>
        <end position="256"/>
    </location>
</feature>
<accession>A0ABU8WJI7</accession>
<name>A0ABU8WJI7_9BURK</name>
<organism evidence="2 3">
    <name type="scientific">Variovorax rhizosphaerae</name>
    <dbReference type="NCBI Taxonomy" id="1836200"/>
    <lineage>
        <taxon>Bacteria</taxon>
        <taxon>Pseudomonadati</taxon>
        <taxon>Pseudomonadota</taxon>
        <taxon>Betaproteobacteria</taxon>
        <taxon>Burkholderiales</taxon>
        <taxon>Comamonadaceae</taxon>
        <taxon>Variovorax</taxon>
    </lineage>
</organism>
<proteinExistence type="predicted"/>
<dbReference type="InterPro" id="IPR000073">
    <property type="entry name" value="AB_hydrolase_1"/>
</dbReference>
<dbReference type="Pfam" id="PF00561">
    <property type="entry name" value="Abhydrolase_1"/>
    <property type="match status" value="1"/>
</dbReference>
<dbReference type="InterPro" id="IPR029058">
    <property type="entry name" value="AB_hydrolase_fold"/>
</dbReference>
<reference evidence="2 3" key="1">
    <citation type="submission" date="2024-03" db="EMBL/GenBank/DDBJ databases">
        <title>Novel species of the genus Variovorax.</title>
        <authorList>
            <person name="Liu Q."/>
            <person name="Xin Y.-H."/>
        </authorList>
    </citation>
    <scope>NUCLEOTIDE SEQUENCE [LARGE SCALE GENOMIC DNA]</scope>
    <source>
        <strain evidence="2 3">KACC 18900</strain>
    </source>
</reference>
<evidence type="ECO:0000313" key="3">
    <source>
        <dbReference type="Proteomes" id="UP001385892"/>
    </source>
</evidence>
<dbReference type="EMBL" id="JBBKZT010000005">
    <property type="protein sequence ID" value="MEJ8847671.1"/>
    <property type="molecule type" value="Genomic_DNA"/>
</dbReference>
<dbReference type="GO" id="GO:0016787">
    <property type="term" value="F:hydrolase activity"/>
    <property type="evidence" value="ECO:0007669"/>
    <property type="project" value="UniProtKB-KW"/>
</dbReference>
<dbReference type="RefSeq" id="WP_340342795.1">
    <property type="nucleotide sequence ID" value="NZ_JBBKZT010000005.1"/>
</dbReference>
<protein>
    <submittedName>
        <fullName evidence="2">Alpha/beta hydrolase</fullName>
    </submittedName>
</protein>
<gene>
    <name evidence="2" type="ORF">WKW82_13510</name>
</gene>
<evidence type="ECO:0000313" key="2">
    <source>
        <dbReference type="EMBL" id="MEJ8847671.1"/>
    </source>
</evidence>
<dbReference type="SUPFAM" id="SSF53474">
    <property type="entry name" value="alpha/beta-Hydrolases"/>
    <property type="match status" value="1"/>
</dbReference>
<comment type="caution">
    <text evidence="2">The sequence shown here is derived from an EMBL/GenBank/DDBJ whole genome shotgun (WGS) entry which is preliminary data.</text>
</comment>